<evidence type="ECO:0000313" key="4">
    <source>
        <dbReference type="EMBL" id="CAH1776960.1"/>
    </source>
</evidence>
<organism evidence="4 5">
    <name type="scientific">Owenia fusiformis</name>
    <name type="common">Polychaete worm</name>
    <dbReference type="NCBI Taxonomy" id="6347"/>
    <lineage>
        <taxon>Eukaryota</taxon>
        <taxon>Metazoa</taxon>
        <taxon>Spiralia</taxon>
        <taxon>Lophotrochozoa</taxon>
        <taxon>Annelida</taxon>
        <taxon>Polychaeta</taxon>
        <taxon>Sedentaria</taxon>
        <taxon>Canalipalpata</taxon>
        <taxon>Sabellida</taxon>
        <taxon>Oweniida</taxon>
        <taxon>Oweniidae</taxon>
        <taxon>Owenia</taxon>
    </lineage>
</organism>
<dbReference type="InterPro" id="IPR018056">
    <property type="entry name" value="Kringle_CS"/>
</dbReference>
<dbReference type="OrthoDB" id="6160938at2759"/>
<keyword evidence="1 3" id="KW-0420">Kringle</keyword>
<evidence type="ECO:0000313" key="5">
    <source>
        <dbReference type="Proteomes" id="UP000749559"/>
    </source>
</evidence>
<dbReference type="InterPro" id="IPR002889">
    <property type="entry name" value="WSC_carb-bd"/>
</dbReference>
<dbReference type="EMBL" id="CAIIXF020000002">
    <property type="protein sequence ID" value="CAH1776960.1"/>
    <property type="molecule type" value="Genomic_DNA"/>
</dbReference>
<reference evidence="4" key="1">
    <citation type="submission" date="2022-03" db="EMBL/GenBank/DDBJ databases">
        <authorList>
            <person name="Martin C."/>
        </authorList>
    </citation>
    <scope>NUCLEOTIDE SEQUENCE</scope>
</reference>
<name>A0A8J1TG29_OWEFU</name>
<evidence type="ECO:0000256" key="2">
    <source>
        <dbReference type="ARBA" id="ARBA00023157"/>
    </source>
</evidence>
<feature type="non-terminal residue" evidence="4">
    <location>
        <position position="1"/>
    </location>
</feature>
<feature type="non-terminal residue" evidence="4">
    <location>
        <position position="109"/>
    </location>
</feature>
<proteinExistence type="predicted"/>
<protein>
    <submittedName>
        <fullName evidence="4">Uncharacterized protein</fullName>
    </submittedName>
</protein>
<dbReference type="InterPro" id="IPR038178">
    <property type="entry name" value="Kringle_sf"/>
</dbReference>
<comment type="caution">
    <text evidence="4">The sequence shown here is derived from an EMBL/GenBank/DDBJ whole genome shotgun (WGS) entry which is preliminary data.</text>
</comment>
<keyword evidence="2 3" id="KW-1015">Disulfide bond</keyword>
<dbReference type="InterPro" id="IPR013806">
    <property type="entry name" value="Kringle-like"/>
</dbReference>
<evidence type="ECO:0000256" key="1">
    <source>
        <dbReference type="ARBA" id="ARBA00022572"/>
    </source>
</evidence>
<dbReference type="InterPro" id="IPR000001">
    <property type="entry name" value="Kringle"/>
</dbReference>
<dbReference type="Proteomes" id="UP000749559">
    <property type="component" value="Unassembled WGS sequence"/>
</dbReference>
<dbReference type="AlphaFoldDB" id="A0A8J1TG29"/>
<dbReference type="PROSITE" id="PS00021">
    <property type="entry name" value="KRINGLE_1"/>
    <property type="match status" value="1"/>
</dbReference>
<dbReference type="PROSITE" id="PS50070">
    <property type="entry name" value="KRINGLE_2"/>
    <property type="match status" value="1"/>
</dbReference>
<feature type="disulfide bond" evidence="3">
    <location>
        <begin position="2"/>
        <end position="25"/>
    </location>
</feature>
<keyword evidence="5" id="KW-1185">Reference proteome</keyword>
<gene>
    <name evidence="4" type="ORF">OFUS_LOCUS4084</name>
</gene>
<dbReference type="Pfam" id="PF01822">
    <property type="entry name" value="WSC"/>
    <property type="match status" value="1"/>
</dbReference>
<comment type="caution">
    <text evidence="3">Lacks conserved residue(s) required for the propagation of feature annotation.</text>
</comment>
<evidence type="ECO:0000256" key="3">
    <source>
        <dbReference type="PROSITE-ProRule" id="PRU00121"/>
    </source>
</evidence>
<dbReference type="PROSITE" id="PS51212">
    <property type="entry name" value="WSC"/>
    <property type="match status" value="1"/>
</dbReference>
<dbReference type="SUPFAM" id="SSF57440">
    <property type="entry name" value="Kringle-like"/>
    <property type="match status" value="1"/>
</dbReference>
<dbReference type="Gene3D" id="2.40.20.10">
    <property type="entry name" value="Plasminogen Kringle 4"/>
    <property type="match status" value="1"/>
</dbReference>
<accession>A0A8J1TG29</accession>
<sequence>FCRNPTNDPNGLWCYTNVQGETEYCHQATCNDPSYVGCYVDSPVRDLTVHIGYTPSKSACIETCRNLKYAYAGLQYSRHCFCGTMFGKYGISKNGDCNMLCGDGRSTCG</sequence>